<dbReference type="InterPro" id="IPR011545">
    <property type="entry name" value="DEAD/DEAH_box_helicase_dom"/>
</dbReference>
<dbReference type="RefSeq" id="WP_090347723.1">
    <property type="nucleotide sequence ID" value="NZ_LT629751.1"/>
</dbReference>
<keyword evidence="4" id="KW-0067">ATP-binding</keyword>
<dbReference type="InterPro" id="IPR001650">
    <property type="entry name" value="Helicase_C-like"/>
</dbReference>
<protein>
    <submittedName>
        <fullName evidence="7">Helicase conserved C-terminal domain-containing protein</fullName>
    </submittedName>
</protein>
<organism evidence="7 8">
    <name type="scientific">Pseudomonas oryzae</name>
    <dbReference type="NCBI Taxonomy" id="1392877"/>
    <lineage>
        <taxon>Bacteria</taxon>
        <taxon>Pseudomonadati</taxon>
        <taxon>Pseudomonadota</taxon>
        <taxon>Gammaproteobacteria</taxon>
        <taxon>Pseudomonadales</taxon>
        <taxon>Pseudomonadaceae</taxon>
        <taxon>Pseudomonas</taxon>
    </lineage>
</organism>
<dbReference type="InterPro" id="IPR050474">
    <property type="entry name" value="Hel308_SKI2-like"/>
</dbReference>
<dbReference type="GO" id="GO:0003676">
    <property type="term" value="F:nucleic acid binding"/>
    <property type="evidence" value="ECO:0007669"/>
    <property type="project" value="InterPro"/>
</dbReference>
<dbReference type="GO" id="GO:0005524">
    <property type="term" value="F:ATP binding"/>
    <property type="evidence" value="ECO:0007669"/>
    <property type="project" value="UniProtKB-KW"/>
</dbReference>
<keyword evidence="3 7" id="KW-0347">Helicase</keyword>
<reference evidence="8" key="1">
    <citation type="submission" date="2016-10" db="EMBL/GenBank/DDBJ databases">
        <authorList>
            <person name="Varghese N."/>
            <person name="Submissions S."/>
        </authorList>
    </citation>
    <scope>NUCLEOTIDE SEQUENCE [LARGE SCALE GENOMIC DNA]</scope>
    <source>
        <strain evidence="8">KCTC 32247</strain>
    </source>
</reference>
<evidence type="ECO:0000313" key="8">
    <source>
        <dbReference type="Proteomes" id="UP000243359"/>
    </source>
</evidence>
<keyword evidence="1" id="KW-0547">Nucleotide-binding</keyword>
<dbReference type="GO" id="GO:0016787">
    <property type="term" value="F:hydrolase activity"/>
    <property type="evidence" value="ECO:0007669"/>
    <property type="project" value="UniProtKB-KW"/>
</dbReference>
<name>A0A1H1NHP8_9PSED</name>
<evidence type="ECO:0000256" key="4">
    <source>
        <dbReference type="ARBA" id="ARBA00022840"/>
    </source>
</evidence>
<keyword evidence="2" id="KW-0378">Hydrolase</keyword>
<dbReference type="SUPFAM" id="SSF52540">
    <property type="entry name" value="P-loop containing nucleoside triphosphate hydrolases"/>
    <property type="match status" value="1"/>
</dbReference>
<dbReference type="EMBL" id="LT629751">
    <property type="protein sequence ID" value="SDR98472.1"/>
    <property type="molecule type" value="Genomic_DNA"/>
</dbReference>
<dbReference type="InterPro" id="IPR014001">
    <property type="entry name" value="Helicase_ATP-bd"/>
</dbReference>
<dbReference type="SMART" id="SM00487">
    <property type="entry name" value="DEXDc"/>
    <property type="match status" value="1"/>
</dbReference>
<dbReference type="PROSITE" id="PS51194">
    <property type="entry name" value="HELICASE_CTER"/>
    <property type="match status" value="1"/>
</dbReference>
<feature type="domain" description="Helicase ATP-binding" evidence="5">
    <location>
        <begin position="253"/>
        <end position="433"/>
    </location>
</feature>
<dbReference type="OrthoDB" id="9815222at2"/>
<keyword evidence="8" id="KW-1185">Reference proteome</keyword>
<dbReference type="PANTHER" id="PTHR47961:SF10">
    <property type="entry name" value="ATP-DEPENDENT DNA HELICASE HEL308"/>
    <property type="match status" value="1"/>
</dbReference>
<evidence type="ECO:0000256" key="2">
    <source>
        <dbReference type="ARBA" id="ARBA00022801"/>
    </source>
</evidence>
<gene>
    <name evidence="7" type="ORF">SAMN05216221_0808</name>
</gene>
<dbReference type="PROSITE" id="PS51192">
    <property type="entry name" value="HELICASE_ATP_BIND_1"/>
    <property type="match status" value="1"/>
</dbReference>
<dbReference type="STRING" id="1392877.SAMN05216221_0808"/>
<proteinExistence type="predicted"/>
<dbReference type="GO" id="GO:0004386">
    <property type="term" value="F:helicase activity"/>
    <property type="evidence" value="ECO:0007669"/>
    <property type="project" value="UniProtKB-KW"/>
</dbReference>
<dbReference type="Gene3D" id="3.40.50.300">
    <property type="entry name" value="P-loop containing nucleotide triphosphate hydrolases"/>
    <property type="match status" value="2"/>
</dbReference>
<evidence type="ECO:0000256" key="1">
    <source>
        <dbReference type="ARBA" id="ARBA00022741"/>
    </source>
</evidence>
<dbReference type="Proteomes" id="UP000243359">
    <property type="component" value="Chromosome I"/>
</dbReference>
<evidence type="ECO:0000259" key="6">
    <source>
        <dbReference type="PROSITE" id="PS51194"/>
    </source>
</evidence>
<dbReference type="PANTHER" id="PTHR47961">
    <property type="entry name" value="DNA POLYMERASE THETA, PUTATIVE (AFU_ORTHOLOGUE AFUA_1G05260)-RELATED"/>
    <property type="match status" value="1"/>
</dbReference>
<dbReference type="AlphaFoldDB" id="A0A1H1NHP8"/>
<evidence type="ECO:0000256" key="3">
    <source>
        <dbReference type="ARBA" id="ARBA00022806"/>
    </source>
</evidence>
<feature type="domain" description="Helicase C-terminal" evidence="6">
    <location>
        <begin position="498"/>
        <end position="700"/>
    </location>
</feature>
<evidence type="ECO:0000259" key="5">
    <source>
        <dbReference type="PROSITE" id="PS51192"/>
    </source>
</evidence>
<evidence type="ECO:0000313" key="7">
    <source>
        <dbReference type="EMBL" id="SDR98472.1"/>
    </source>
</evidence>
<dbReference type="SMART" id="SM00490">
    <property type="entry name" value="HELICc"/>
    <property type="match status" value="1"/>
</dbReference>
<accession>A0A1H1NHP8</accession>
<dbReference type="InterPro" id="IPR027417">
    <property type="entry name" value="P-loop_NTPase"/>
</dbReference>
<sequence length="1046" mass="115580">MKTGKNSRRLFGITRSKGKMFEFGLDEAQHLKVPQGTDPLQLFLITIGTLGDVSGILSDSAHPLAPLPPDEQSELNFCASFFDAILDSKFASGLERTTLLLASAAYYIARRPGSSLVLARRIVPKGGDNKVEQLLQWLLKADWGSYWILDDERYNSQLTSIARAVAYHFSDGSRLEEIDNLLKQLRSNVYRFGTPEELLYTDTALSICRMRLAASTWTTLPSYSGLPVEQWRPVIQKSTFPKELWPSQLLLGARGLFRGASGLVQMPTSAGKTRSIEIILRSAFMSGRTRLAVIVAPFRALCHEIATSLRHDLAGDDIKVNELTDALQIDFVDQVAELLGGAPPPTSYVLVLTPEKLLYVLRQSPQALKHIGLVVYDEGHQFDTGGRGITYELLLTEIKGLLPKSAQTVLISAVMQNPQAIATWLMGQEKGQVVDGASLLPTSRSVAFASWSESLGQLMFYESGYEQLDYFVPRVIEESELKGLKPSESKFPARQKSSDVSLYLGLRVAKNGAVAIFCGTKTIANGIAKRAVQISDAGYSGTWPASYANPDEVSALRAIIAGNFGSESLPSKAAKLGIYTHHSNTPHGIRLALEHGMQKGLISFIACTSTLAQGVNLPIRYLIVQGVNQGEQRVKVRDFQNLIGRAGRAGMHTEGIVLFADSTIYDNRRSRQKSWKFQSAVELLSPERAEGVTSSLLLLLEPFSLSRTLEWRFSAGELLSLIDDESSWEGWAHWLARQVPHLDQTKTNALASSLRKSLAERRKMTRTLESYLMANRATEDGNDFVQRAGELALGTLAYSLATADQATKLEEFFKLLAQRIESVESSPAKQASFGKTLLGSKHAKRIETWANQHREALRHLDSNESWLTAAWPLFTELCDNRFFRSVEPWTAGYEIALYWIRGASYGEIFKQTAKMDAKKQAGSRRQKVSDDDVLDFLESTLAFDCTLILAALAQFLFDPTELLGDQGASLARFQKSLKNGLPDTLSISAYEAGFSDRFIAQAIRDALLQDGFEGAHFKVAKEHHLSAIQRVVALSPAYFGQILSAD</sequence>
<dbReference type="Pfam" id="PF00270">
    <property type="entry name" value="DEAD"/>
    <property type="match status" value="1"/>
</dbReference>